<feature type="region of interest" description="Disordered" evidence="1">
    <location>
        <begin position="59"/>
        <end position="91"/>
    </location>
</feature>
<sequence length="109" mass="11110">MLVAGVSTGLIGALVVMGNAAVDGTCELVLGSGGWQEVASGDGGFKKIAGSLASLSTNPAATPWTPPVPSAYAQRGAARPRPGALRAGGTRRRHRMFPALRGWTGRQIL</sequence>
<evidence type="ECO:0000313" key="2">
    <source>
        <dbReference type="EMBL" id="RMI42067.1"/>
    </source>
</evidence>
<dbReference type="AlphaFoldDB" id="A0A3M2LXK9"/>
<evidence type="ECO:0000256" key="1">
    <source>
        <dbReference type="SAM" id="MobiDB-lite"/>
    </source>
</evidence>
<comment type="caution">
    <text evidence="2">The sequence shown here is derived from an EMBL/GenBank/DDBJ whole genome shotgun (WGS) entry which is preliminary data.</text>
</comment>
<keyword evidence="3" id="KW-1185">Reference proteome</keyword>
<name>A0A3M2LXK9_9ACTN</name>
<proteinExistence type="predicted"/>
<dbReference type="Proteomes" id="UP000282674">
    <property type="component" value="Unassembled WGS sequence"/>
</dbReference>
<gene>
    <name evidence="2" type="ORF">EBO15_20650</name>
</gene>
<dbReference type="RefSeq" id="WP_122196061.1">
    <property type="nucleotide sequence ID" value="NZ_JBHSKC010000031.1"/>
</dbReference>
<feature type="compositionally biased region" description="Low complexity" evidence="1">
    <location>
        <begin position="71"/>
        <end position="88"/>
    </location>
</feature>
<evidence type="ECO:0000313" key="3">
    <source>
        <dbReference type="Proteomes" id="UP000282674"/>
    </source>
</evidence>
<dbReference type="EMBL" id="RFFG01000036">
    <property type="protein sequence ID" value="RMI42067.1"/>
    <property type="molecule type" value="Genomic_DNA"/>
</dbReference>
<accession>A0A3M2LXK9</accession>
<organism evidence="2 3">
    <name type="scientific">Actinomadura harenae</name>
    <dbReference type="NCBI Taxonomy" id="2483351"/>
    <lineage>
        <taxon>Bacteria</taxon>
        <taxon>Bacillati</taxon>
        <taxon>Actinomycetota</taxon>
        <taxon>Actinomycetes</taxon>
        <taxon>Streptosporangiales</taxon>
        <taxon>Thermomonosporaceae</taxon>
        <taxon>Actinomadura</taxon>
    </lineage>
</organism>
<reference evidence="2 3" key="1">
    <citation type="submission" date="2018-10" db="EMBL/GenBank/DDBJ databases">
        <title>Isolation from soil.</title>
        <authorList>
            <person name="Hu J."/>
        </authorList>
    </citation>
    <scope>NUCLEOTIDE SEQUENCE [LARGE SCALE GENOMIC DNA]</scope>
    <source>
        <strain evidence="2 3">NEAU-Ht49</strain>
    </source>
</reference>
<protein>
    <submittedName>
        <fullName evidence="2">Uncharacterized protein</fullName>
    </submittedName>
</protein>